<feature type="domain" description="CRAL-TRIO" evidence="2">
    <location>
        <begin position="41"/>
        <end position="140"/>
    </location>
</feature>
<accession>A0A6H5HY60</accession>
<dbReference type="PANTHER" id="PTHR23324">
    <property type="entry name" value="SEC14 RELATED PROTEIN"/>
    <property type="match status" value="1"/>
</dbReference>
<feature type="region of interest" description="Disordered" evidence="1">
    <location>
        <begin position="187"/>
        <end position="211"/>
    </location>
</feature>
<dbReference type="EMBL" id="CADCXV010000430">
    <property type="protein sequence ID" value="CAB0030158.1"/>
    <property type="molecule type" value="Genomic_DNA"/>
</dbReference>
<dbReference type="Pfam" id="PF00650">
    <property type="entry name" value="CRAL_TRIO"/>
    <property type="match status" value="1"/>
</dbReference>
<proteinExistence type="predicted"/>
<gene>
    <name evidence="3" type="ORF">TBRA_LOCUS2171</name>
</gene>
<reference evidence="3 4" key="1">
    <citation type="submission" date="2020-02" db="EMBL/GenBank/DDBJ databases">
        <authorList>
            <person name="Ferguson B K."/>
        </authorList>
    </citation>
    <scope>NUCLEOTIDE SEQUENCE [LARGE SCALE GENOMIC DNA]</scope>
</reference>
<dbReference type="Proteomes" id="UP000479190">
    <property type="component" value="Unassembled WGS sequence"/>
</dbReference>
<dbReference type="Gene3D" id="3.40.525.10">
    <property type="entry name" value="CRAL-TRIO lipid binding domain"/>
    <property type="match status" value="1"/>
</dbReference>
<evidence type="ECO:0000256" key="1">
    <source>
        <dbReference type="SAM" id="MobiDB-lite"/>
    </source>
</evidence>
<evidence type="ECO:0000313" key="4">
    <source>
        <dbReference type="Proteomes" id="UP000479190"/>
    </source>
</evidence>
<dbReference type="AlphaFoldDB" id="A0A6H5HY60"/>
<feature type="compositionally biased region" description="Basic residues" evidence="1">
    <location>
        <begin position="199"/>
        <end position="211"/>
    </location>
</feature>
<dbReference type="PANTHER" id="PTHR23324:SF66">
    <property type="entry name" value="PROTEIN REAL-TIME"/>
    <property type="match status" value="1"/>
</dbReference>
<evidence type="ECO:0000259" key="2">
    <source>
        <dbReference type="Pfam" id="PF00650"/>
    </source>
</evidence>
<protein>
    <recommendedName>
        <fullName evidence="2">CRAL-TRIO domain-containing protein</fullName>
    </recommendedName>
</protein>
<evidence type="ECO:0000313" key="3">
    <source>
        <dbReference type="EMBL" id="CAB0030158.1"/>
    </source>
</evidence>
<sequence>MCNWRKKHQIDKLARGSTRRRRSSRTTSRAAGTTSTGRAGPLYVLRLGQMDVKGCSSPSARTSCCCWRCHIMRGGPVAHGRGDQRLGPSGLAVDVLIDLEGLNMRHLWRPGIKALLRIIEIVEANYPETMGRVPHIARAPLLPDPLDDSSARSLRESVYVGALERGAGQFFNDFSFFFTRDADEKNPGTSSFSTAARTIRARSRRSQRQHRSRIHTRFSWRHFGGGVVPKNLYRADLEGTSAEHEHSLYHSVSLSRGQTHNVAIHCNDPGAVLTWDFGRHAQSGLVRRAAQGEVERLEQHPW</sequence>
<organism evidence="3 4">
    <name type="scientific">Trichogramma brassicae</name>
    <dbReference type="NCBI Taxonomy" id="86971"/>
    <lineage>
        <taxon>Eukaryota</taxon>
        <taxon>Metazoa</taxon>
        <taxon>Ecdysozoa</taxon>
        <taxon>Arthropoda</taxon>
        <taxon>Hexapoda</taxon>
        <taxon>Insecta</taxon>
        <taxon>Pterygota</taxon>
        <taxon>Neoptera</taxon>
        <taxon>Endopterygota</taxon>
        <taxon>Hymenoptera</taxon>
        <taxon>Apocrita</taxon>
        <taxon>Proctotrupomorpha</taxon>
        <taxon>Chalcidoidea</taxon>
        <taxon>Trichogrammatidae</taxon>
        <taxon>Trichogramma</taxon>
    </lineage>
</organism>
<dbReference type="InterPro" id="IPR036865">
    <property type="entry name" value="CRAL-TRIO_dom_sf"/>
</dbReference>
<dbReference type="InterPro" id="IPR051064">
    <property type="entry name" value="SEC14/CRAL-TRIO_domain"/>
</dbReference>
<keyword evidence="4" id="KW-1185">Reference proteome</keyword>
<dbReference type="GO" id="GO:0005737">
    <property type="term" value="C:cytoplasm"/>
    <property type="evidence" value="ECO:0007669"/>
    <property type="project" value="TreeGrafter"/>
</dbReference>
<dbReference type="InterPro" id="IPR001251">
    <property type="entry name" value="CRAL-TRIO_dom"/>
</dbReference>
<feature type="compositionally biased region" description="Low complexity" evidence="1">
    <location>
        <begin position="25"/>
        <end position="37"/>
    </location>
</feature>
<feature type="region of interest" description="Disordered" evidence="1">
    <location>
        <begin position="1"/>
        <end position="37"/>
    </location>
</feature>
<name>A0A6H5HY60_9HYME</name>
<dbReference type="OrthoDB" id="30289at2759"/>
<dbReference type="SUPFAM" id="SSF52087">
    <property type="entry name" value="CRAL/TRIO domain"/>
    <property type="match status" value="1"/>
</dbReference>
<feature type="compositionally biased region" description="Low complexity" evidence="1">
    <location>
        <begin position="189"/>
        <end position="198"/>
    </location>
</feature>